<dbReference type="RefSeq" id="WP_130590597.1">
    <property type="nucleotide sequence ID" value="NZ_CP034752.1"/>
</dbReference>
<dbReference type="SUPFAM" id="SSF54523">
    <property type="entry name" value="Pili subunits"/>
    <property type="match status" value="1"/>
</dbReference>
<evidence type="ECO:0000313" key="3">
    <source>
        <dbReference type="EMBL" id="QBH95607.1"/>
    </source>
</evidence>
<evidence type="ECO:0000256" key="1">
    <source>
        <dbReference type="ARBA" id="ARBA00004167"/>
    </source>
</evidence>
<keyword evidence="2" id="KW-0812">Transmembrane</keyword>
<accession>A0A411WHZ0</accession>
<dbReference type="NCBIfam" id="TIGR02532">
    <property type="entry name" value="IV_pilin_GFxxxE"/>
    <property type="match status" value="1"/>
</dbReference>
<dbReference type="Proteomes" id="UP000293154">
    <property type="component" value="Chromosome"/>
</dbReference>
<dbReference type="EMBL" id="CP034752">
    <property type="protein sequence ID" value="QBH95607.1"/>
    <property type="molecule type" value="Genomic_DNA"/>
</dbReference>
<protein>
    <submittedName>
        <fullName evidence="3">Prepilin-type N-terminal cleavage/methylation domain-containing protein</fullName>
    </submittedName>
</protein>
<dbReference type="Pfam" id="PF07963">
    <property type="entry name" value="N_methyl"/>
    <property type="match status" value="1"/>
</dbReference>
<dbReference type="InterPro" id="IPR012902">
    <property type="entry name" value="N_methyl_site"/>
</dbReference>
<dbReference type="PROSITE" id="PS00409">
    <property type="entry name" value="PROKAR_NTER_METHYL"/>
    <property type="match status" value="1"/>
</dbReference>
<sequence length="173" mass="18806">MKRYLPDGQQGMTLIEILLVIAITAILSATGISSWQNYRQRAVLEQSSARLLAFLTRAQAAANWRNQTYLLQVGKQGARGCVAASQTKRNGECDTDSGLRFVLPEPSLNLEVSHSDIGFGFYGIRNTAGTGHIVVSNQAGRVKVILSAKGRLRRCSESINGQQPYLPGLSPCQ</sequence>
<dbReference type="AlphaFoldDB" id="A0A411WHZ0"/>
<evidence type="ECO:0000313" key="4">
    <source>
        <dbReference type="Proteomes" id="UP000293154"/>
    </source>
</evidence>
<dbReference type="GO" id="GO:0016020">
    <property type="term" value="C:membrane"/>
    <property type="evidence" value="ECO:0007669"/>
    <property type="project" value="UniProtKB-SubCell"/>
</dbReference>
<comment type="subcellular location">
    <subcellularLocation>
        <location evidence="1">Membrane</location>
        <topology evidence="1">Single-pass membrane protein</topology>
    </subcellularLocation>
</comment>
<gene>
    <name evidence="3" type="ORF">EKN56_03840</name>
</gene>
<dbReference type="InterPro" id="IPR045584">
    <property type="entry name" value="Pilin-like"/>
</dbReference>
<keyword evidence="2" id="KW-1133">Transmembrane helix</keyword>
<name>A0A411WHZ0_9GAMM</name>
<proteinExistence type="predicted"/>
<keyword evidence="4" id="KW-1185">Reference proteome</keyword>
<organism evidence="3 4">
    <name type="scientific">Limnobaculum zhutongyuii</name>
    <dbReference type="NCBI Taxonomy" id="2498113"/>
    <lineage>
        <taxon>Bacteria</taxon>
        <taxon>Pseudomonadati</taxon>
        <taxon>Pseudomonadota</taxon>
        <taxon>Gammaproteobacteria</taxon>
        <taxon>Enterobacterales</taxon>
        <taxon>Budviciaceae</taxon>
        <taxon>Limnobaculum</taxon>
    </lineage>
</organism>
<dbReference type="OrthoDB" id="6241267at2"/>
<dbReference type="Gene3D" id="3.30.700.10">
    <property type="entry name" value="Glycoprotein, Type 4 Pilin"/>
    <property type="match status" value="1"/>
</dbReference>
<evidence type="ECO:0000256" key="2">
    <source>
        <dbReference type="SAM" id="Phobius"/>
    </source>
</evidence>
<feature type="transmembrane region" description="Helical" evidence="2">
    <location>
        <begin position="12"/>
        <end position="32"/>
    </location>
</feature>
<reference evidence="3 4" key="1">
    <citation type="submission" date="2019-03" db="EMBL/GenBank/DDBJ databases">
        <title>Pragia sp. nov. isolated from the gut tract of Carduelis flavirostris.</title>
        <authorList>
            <person name="Ge Y."/>
        </authorList>
    </citation>
    <scope>NUCLEOTIDE SEQUENCE [LARGE SCALE GENOMIC DNA]</scope>
    <source>
        <strain evidence="3 4">CF-458</strain>
    </source>
</reference>
<dbReference type="KEGG" id="prag:EKN56_03840"/>
<keyword evidence="2" id="KW-0472">Membrane</keyword>